<dbReference type="PANTHER" id="PTHR33594">
    <property type="entry name" value="SUPERFAMILY HYDROLASE, PUTATIVE (AFU_ORTHOLOGUE AFUA_1G03035)-RELATED"/>
    <property type="match status" value="1"/>
</dbReference>
<dbReference type="PROSITE" id="PS51831">
    <property type="entry name" value="HD"/>
    <property type="match status" value="1"/>
</dbReference>
<dbReference type="AlphaFoldDB" id="A0A917AK74"/>
<feature type="domain" description="HD" evidence="1">
    <location>
        <begin position="22"/>
        <end position="123"/>
    </location>
</feature>
<dbReference type="EMBL" id="BMFK01000001">
    <property type="protein sequence ID" value="GGE58692.1"/>
    <property type="molecule type" value="Genomic_DNA"/>
</dbReference>
<dbReference type="Gene3D" id="1.20.58.1910">
    <property type="match status" value="1"/>
</dbReference>
<dbReference type="InterPro" id="IPR003607">
    <property type="entry name" value="HD/PDEase_dom"/>
</dbReference>
<dbReference type="SUPFAM" id="SSF109604">
    <property type="entry name" value="HD-domain/PDEase-like"/>
    <property type="match status" value="1"/>
</dbReference>
<reference evidence="2" key="2">
    <citation type="submission" date="2020-09" db="EMBL/GenBank/DDBJ databases">
        <authorList>
            <person name="Sun Q."/>
            <person name="Zhou Y."/>
        </authorList>
    </citation>
    <scope>NUCLEOTIDE SEQUENCE</scope>
    <source>
        <strain evidence="2">CGMCC 1.12698</strain>
    </source>
</reference>
<dbReference type="InterPro" id="IPR006674">
    <property type="entry name" value="HD_domain"/>
</dbReference>
<dbReference type="Pfam" id="PF01966">
    <property type="entry name" value="HD"/>
    <property type="match status" value="1"/>
</dbReference>
<name>A0A917AK74_9BACI</name>
<dbReference type="Proteomes" id="UP000605259">
    <property type="component" value="Unassembled WGS sequence"/>
</dbReference>
<evidence type="ECO:0000313" key="3">
    <source>
        <dbReference type="Proteomes" id="UP000605259"/>
    </source>
</evidence>
<reference evidence="2" key="1">
    <citation type="journal article" date="2014" name="Int. J. Syst. Evol. Microbiol.">
        <title>Complete genome sequence of Corynebacterium casei LMG S-19264T (=DSM 44701T), isolated from a smear-ripened cheese.</title>
        <authorList>
            <consortium name="US DOE Joint Genome Institute (JGI-PGF)"/>
            <person name="Walter F."/>
            <person name="Albersmeier A."/>
            <person name="Kalinowski J."/>
            <person name="Ruckert C."/>
        </authorList>
    </citation>
    <scope>NUCLEOTIDE SEQUENCE</scope>
    <source>
        <strain evidence="2">CGMCC 1.12698</strain>
    </source>
</reference>
<keyword evidence="3" id="KW-1185">Reference proteome</keyword>
<dbReference type="PANTHER" id="PTHR33594:SF1">
    <property type="entry name" value="HD_PDEASE DOMAIN-CONTAINING PROTEIN"/>
    <property type="match status" value="1"/>
</dbReference>
<comment type="caution">
    <text evidence="2">The sequence shown here is derived from an EMBL/GenBank/DDBJ whole genome shotgun (WGS) entry which is preliminary data.</text>
</comment>
<gene>
    <name evidence="2" type="ORF">GCM10007140_06330</name>
</gene>
<sequence>MIIEKVEQQVRELLQHDASGHDWYHIDRVRKLAMQIQCEEGGDAFIIEMAALLHDVPDEKLNESEAVGMAKLERIFDSVDIQDEAKEHILSIIKNMSYKGGNGGVVTTIEGKVVQDADRLDALGAIGIARTFAFGGKKGDLMYDPEIPIRDKMSVEEYRNGKSTSLNHFYEKLFKLQDTINTNAGRRIAKERHMFMEQFVHQFMKEWNGNE</sequence>
<protein>
    <submittedName>
        <fullName evidence="2">Phosphohydrolase</fullName>
    </submittedName>
</protein>
<dbReference type="CDD" id="cd00077">
    <property type="entry name" value="HDc"/>
    <property type="match status" value="1"/>
</dbReference>
<dbReference type="SMART" id="SM00471">
    <property type="entry name" value="HDc"/>
    <property type="match status" value="1"/>
</dbReference>
<proteinExistence type="predicted"/>
<evidence type="ECO:0000313" key="2">
    <source>
        <dbReference type="EMBL" id="GGE58692.1"/>
    </source>
</evidence>
<accession>A0A917AK74</accession>
<evidence type="ECO:0000259" key="1">
    <source>
        <dbReference type="PROSITE" id="PS51831"/>
    </source>
</evidence>
<dbReference type="Gene3D" id="1.10.472.50">
    <property type="entry name" value="HD-domain/PDEase-like"/>
    <property type="match status" value="1"/>
</dbReference>
<organism evidence="2 3">
    <name type="scientific">Priestia taiwanensis</name>
    <dbReference type="NCBI Taxonomy" id="1347902"/>
    <lineage>
        <taxon>Bacteria</taxon>
        <taxon>Bacillati</taxon>
        <taxon>Bacillota</taxon>
        <taxon>Bacilli</taxon>
        <taxon>Bacillales</taxon>
        <taxon>Bacillaceae</taxon>
        <taxon>Priestia</taxon>
    </lineage>
</organism>